<reference evidence="3" key="1">
    <citation type="journal article" date="2020" name="Stud. Mycol.">
        <title>101 Dothideomycetes genomes: a test case for predicting lifestyles and emergence of pathogens.</title>
        <authorList>
            <person name="Haridas S."/>
            <person name="Albert R."/>
            <person name="Binder M."/>
            <person name="Bloem J."/>
            <person name="Labutti K."/>
            <person name="Salamov A."/>
            <person name="Andreopoulos B."/>
            <person name="Baker S."/>
            <person name="Barry K."/>
            <person name="Bills G."/>
            <person name="Bluhm B."/>
            <person name="Cannon C."/>
            <person name="Castanera R."/>
            <person name="Culley D."/>
            <person name="Daum C."/>
            <person name="Ezra D."/>
            <person name="Gonzalez J."/>
            <person name="Henrissat B."/>
            <person name="Kuo A."/>
            <person name="Liang C."/>
            <person name="Lipzen A."/>
            <person name="Lutzoni F."/>
            <person name="Magnuson J."/>
            <person name="Mondo S."/>
            <person name="Nolan M."/>
            <person name="Ohm R."/>
            <person name="Pangilinan J."/>
            <person name="Park H.-J."/>
            <person name="Ramirez L."/>
            <person name="Alfaro M."/>
            <person name="Sun H."/>
            <person name="Tritt A."/>
            <person name="Yoshinaga Y."/>
            <person name="Zwiers L.-H."/>
            <person name="Turgeon B."/>
            <person name="Goodwin S."/>
            <person name="Spatafora J."/>
            <person name="Crous P."/>
            <person name="Grigoriev I."/>
        </authorList>
    </citation>
    <scope>NUCLEOTIDE SEQUENCE</scope>
    <source>
        <strain evidence="3">CBS 109.77</strain>
    </source>
</reference>
<evidence type="ECO:0000256" key="2">
    <source>
        <dbReference type="SAM" id="Phobius"/>
    </source>
</evidence>
<feature type="transmembrane region" description="Helical" evidence="2">
    <location>
        <begin position="68"/>
        <end position="89"/>
    </location>
</feature>
<feature type="non-terminal residue" evidence="3">
    <location>
        <position position="405"/>
    </location>
</feature>
<feature type="transmembrane region" description="Helical" evidence="2">
    <location>
        <begin position="353"/>
        <end position="373"/>
    </location>
</feature>
<feature type="compositionally biased region" description="Low complexity" evidence="1">
    <location>
        <begin position="1"/>
        <end position="15"/>
    </location>
</feature>
<feature type="transmembrane region" description="Helical" evidence="2">
    <location>
        <begin position="327"/>
        <end position="347"/>
    </location>
</feature>
<dbReference type="AlphaFoldDB" id="A0A6A6X699"/>
<dbReference type="EMBL" id="MU002019">
    <property type="protein sequence ID" value="KAF2791447.1"/>
    <property type="molecule type" value="Genomic_DNA"/>
</dbReference>
<keyword evidence="2" id="KW-0472">Membrane</keyword>
<evidence type="ECO:0000313" key="3">
    <source>
        <dbReference type="EMBL" id="KAF2791447.1"/>
    </source>
</evidence>
<evidence type="ECO:0000256" key="1">
    <source>
        <dbReference type="SAM" id="MobiDB-lite"/>
    </source>
</evidence>
<gene>
    <name evidence="3" type="ORF">K505DRAFT_207343</name>
</gene>
<evidence type="ECO:0000313" key="4">
    <source>
        <dbReference type="Proteomes" id="UP000799757"/>
    </source>
</evidence>
<accession>A0A6A6X699</accession>
<organism evidence="3 4">
    <name type="scientific">Melanomma pulvis-pyrius CBS 109.77</name>
    <dbReference type="NCBI Taxonomy" id="1314802"/>
    <lineage>
        <taxon>Eukaryota</taxon>
        <taxon>Fungi</taxon>
        <taxon>Dikarya</taxon>
        <taxon>Ascomycota</taxon>
        <taxon>Pezizomycotina</taxon>
        <taxon>Dothideomycetes</taxon>
        <taxon>Pleosporomycetidae</taxon>
        <taxon>Pleosporales</taxon>
        <taxon>Melanommataceae</taxon>
        <taxon>Melanomma</taxon>
    </lineage>
</organism>
<keyword evidence="2" id="KW-0812">Transmembrane</keyword>
<feature type="transmembrane region" description="Helical" evidence="2">
    <location>
        <begin position="239"/>
        <end position="262"/>
    </location>
</feature>
<keyword evidence="4" id="KW-1185">Reference proteome</keyword>
<feature type="region of interest" description="Disordered" evidence="1">
    <location>
        <begin position="1"/>
        <end position="27"/>
    </location>
</feature>
<dbReference type="OrthoDB" id="194358at2759"/>
<protein>
    <submittedName>
        <fullName evidence="3">Uncharacterized protein</fullName>
    </submittedName>
</protein>
<dbReference type="Proteomes" id="UP000799757">
    <property type="component" value="Unassembled WGS sequence"/>
</dbReference>
<name>A0A6A6X699_9PLEO</name>
<feature type="transmembrane region" description="Helical" evidence="2">
    <location>
        <begin position="202"/>
        <end position="227"/>
    </location>
</feature>
<proteinExistence type="predicted"/>
<keyword evidence="2" id="KW-1133">Transmembrane helix</keyword>
<sequence length="405" mass="44217">MAPTGATSTLPATPTASPPLLQPQGTSGFEGDEFSNNLFSDLAPLLTLFGEQVTKQFLSMSMGWADNILLGMGPLGIITTVVSAIRVGGVRKLKALIGRARESPATAEQEILSSTSNNVCELWNGNEIVRQLGKCKTTEFVMFTSQDGEIQLADLPHSVHNGWLKLEGSESFYSSDKAEALSLQSPNIALNMDRAIASDRELGVWTALGVILQFMALIIPAVVTYHWKWQKGTTSIQAYAYPCFLAGSCLVTIGIILCSYVIEATTTETTFVPCDDEQNKKPLKIFRLQIGCTVGDQQFPSCVILNPKDNRIIRTSRLLPGSNKKTLTWAGLSSFLTIVGFICQFVGLRSLHWSATIIQLGVTLFMTGVRSWVRRGLAHDIKSINLNLDVTNLDRLALEIGERCL</sequence>